<dbReference type="CDD" id="cd17546">
    <property type="entry name" value="REC_hyHK_CKI1_RcsC-like"/>
    <property type="match status" value="1"/>
</dbReference>
<feature type="modified residue" description="4-aspartylphosphate" evidence="1">
    <location>
        <position position="76"/>
    </location>
</feature>
<evidence type="ECO:0000256" key="2">
    <source>
        <dbReference type="SAM" id="MobiDB-lite"/>
    </source>
</evidence>
<evidence type="ECO:0000259" key="3">
    <source>
        <dbReference type="PROSITE" id="PS50110"/>
    </source>
</evidence>
<dbReference type="SUPFAM" id="SSF52172">
    <property type="entry name" value="CheY-like"/>
    <property type="match status" value="1"/>
</dbReference>
<protein>
    <submittedName>
        <fullName evidence="4">Response regulator</fullName>
    </submittedName>
</protein>
<accession>A0ABX7MZ54</accession>
<feature type="region of interest" description="Disordered" evidence="2">
    <location>
        <begin position="137"/>
        <end position="156"/>
    </location>
</feature>
<evidence type="ECO:0000256" key="1">
    <source>
        <dbReference type="PROSITE-ProRule" id="PRU00169"/>
    </source>
</evidence>
<sequence>MRRTATPTAEALESADASVDPRTGRKRVLVVDDFDDAREMYAEYLEFVGFEVETAKDGAEAVEKAQSREPDIILMDLSLPIMDGWEATRRIKQDSRTRDIPVMALSGHVLSGNAEHARQAGADEFVAKPCLPQDLENKIRNMLKPSKARRRDGQEG</sequence>
<dbReference type="EMBL" id="CP071091">
    <property type="protein sequence ID" value="QSQ11469.1"/>
    <property type="molecule type" value="Genomic_DNA"/>
</dbReference>
<proteinExistence type="predicted"/>
<gene>
    <name evidence="4" type="ORF">JY572_24025</name>
</gene>
<dbReference type="InterPro" id="IPR011006">
    <property type="entry name" value="CheY-like_superfamily"/>
</dbReference>
<dbReference type="PANTHER" id="PTHR43228:SF1">
    <property type="entry name" value="TWO-COMPONENT RESPONSE REGULATOR ARR22"/>
    <property type="match status" value="1"/>
</dbReference>
<evidence type="ECO:0000313" key="5">
    <source>
        <dbReference type="Proteomes" id="UP000663090"/>
    </source>
</evidence>
<feature type="domain" description="Response regulatory" evidence="3">
    <location>
        <begin position="27"/>
        <end position="143"/>
    </location>
</feature>
<keyword evidence="5" id="KW-1185">Reference proteome</keyword>
<evidence type="ECO:0000313" key="4">
    <source>
        <dbReference type="EMBL" id="QSQ11469.1"/>
    </source>
</evidence>
<dbReference type="Proteomes" id="UP000663090">
    <property type="component" value="Chromosome"/>
</dbReference>
<organism evidence="4 5">
    <name type="scientific">Myxococcus landrumensis</name>
    <dbReference type="NCBI Taxonomy" id="2813577"/>
    <lineage>
        <taxon>Bacteria</taxon>
        <taxon>Pseudomonadati</taxon>
        <taxon>Myxococcota</taxon>
        <taxon>Myxococcia</taxon>
        <taxon>Myxococcales</taxon>
        <taxon>Cystobacterineae</taxon>
        <taxon>Myxococcaceae</taxon>
        <taxon>Myxococcus</taxon>
    </lineage>
</organism>
<dbReference type="InterPro" id="IPR001789">
    <property type="entry name" value="Sig_transdc_resp-reg_receiver"/>
</dbReference>
<name>A0ABX7MZ54_9BACT</name>
<dbReference type="InterPro" id="IPR052048">
    <property type="entry name" value="ST_Response_Regulator"/>
</dbReference>
<feature type="region of interest" description="Disordered" evidence="2">
    <location>
        <begin position="1"/>
        <end position="21"/>
    </location>
</feature>
<dbReference type="SMART" id="SM00448">
    <property type="entry name" value="REC"/>
    <property type="match status" value="1"/>
</dbReference>
<dbReference type="Gene3D" id="3.40.50.2300">
    <property type="match status" value="1"/>
</dbReference>
<dbReference type="RefSeq" id="WP_206713222.1">
    <property type="nucleotide sequence ID" value="NZ_CP071091.1"/>
</dbReference>
<dbReference type="PROSITE" id="PS50110">
    <property type="entry name" value="RESPONSE_REGULATORY"/>
    <property type="match status" value="1"/>
</dbReference>
<dbReference type="PANTHER" id="PTHR43228">
    <property type="entry name" value="TWO-COMPONENT RESPONSE REGULATOR"/>
    <property type="match status" value="1"/>
</dbReference>
<reference evidence="4 5" key="1">
    <citation type="submission" date="2021-02" db="EMBL/GenBank/DDBJ databases">
        <title>De Novo genome assembly of isolated myxobacteria.</title>
        <authorList>
            <person name="Stevens D.C."/>
        </authorList>
    </citation>
    <scope>NUCLEOTIDE SEQUENCE [LARGE SCALE GENOMIC DNA]</scope>
    <source>
        <strain evidence="4 5">SCHIC003</strain>
    </source>
</reference>
<keyword evidence="1" id="KW-0597">Phosphoprotein</keyword>
<dbReference type="Pfam" id="PF00072">
    <property type="entry name" value="Response_reg"/>
    <property type="match status" value="1"/>
</dbReference>